<evidence type="ECO:0000256" key="5">
    <source>
        <dbReference type="ARBA" id="ARBA00022691"/>
    </source>
</evidence>
<organism evidence="9 10">
    <name type="scientific">Baekduia soli</name>
    <dbReference type="NCBI Taxonomy" id="496014"/>
    <lineage>
        <taxon>Bacteria</taxon>
        <taxon>Bacillati</taxon>
        <taxon>Actinomycetota</taxon>
        <taxon>Thermoleophilia</taxon>
        <taxon>Solirubrobacterales</taxon>
        <taxon>Baekduiaceae</taxon>
        <taxon>Baekduia</taxon>
    </lineage>
</organism>
<dbReference type="InterPro" id="IPR029063">
    <property type="entry name" value="SAM-dependent_MTases_sf"/>
</dbReference>
<dbReference type="GO" id="GO:0032259">
    <property type="term" value="P:methylation"/>
    <property type="evidence" value="ECO:0007669"/>
    <property type="project" value="UniProtKB-KW"/>
</dbReference>
<accession>A0A5B8U2N9</accession>
<reference evidence="9 10" key="1">
    <citation type="journal article" date="2018" name="J. Microbiol.">
        <title>Baekduia soli gen. nov., sp. nov., a novel bacterium isolated from the soil of Baekdu Mountain and proposal of a novel family name, Baekduiaceae fam. nov.</title>
        <authorList>
            <person name="An D.S."/>
            <person name="Siddiqi M.Z."/>
            <person name="Kim K.H."/>
            <person name="Yu H.S."/>
            <person name="Im W.T."/>
        </authorList>
    </citation>
    <scope>NUCLEOTIDE SEQUENCE [LARGE SCALE GENOMIC DNA]</scope>
    <source>
        <strain evidence="9 10">BR7-21</strain>
    </source>
</reference>
<dbReference type="Pfam" id="PF07669">
    <property type="entry name" value="Eco57I"/>
    <property type="match status" value="1"/>
</dbReference>
<evidence type="ECO:0000259" key="8">
    <source>
        <dbReference type="Pfam" id="PF07669"/>
    </source>
</evidence>
<dbReference type="RefSeq" id="WP_146917592.1">
    <property type="nucleotide sequence ID" value="NZ_CP042430.1"/>
</dbReference>
<comment type="similarity">
    <text evidence="1">Belongs to the N(4)/N(6)-methyltransferase family.</text>
</comment>
<keyword evidence="9" id="KW-0378">Hydrolase</keyword>
<dbReference type="EMBL" id="CP042430">
    <property type="protein sequence ID" value="QEC47297.1"/>
    <property type="molecule type" value="Genomic_DNA"/>
</dbReference>
<sequence>MSFPSITNNQEFFSDHYLEAIIATDLKGLRADWDAREQLDEQTSRRGVRSLRAPFAKLKLDAETAEVGRDLEPLRALHDAVLTSLGFKPARHAIETTRGEVVPVALPVAHDTTLPTGLRLVALEALYATSPDEALGADSRLVEPLILDGAEIAEPTKAISLAFTVDDPPRHILLLAGATLVLCARDSWPEGRFLAVDLDLALGRNDVRPKGELDTIAALFSRDALVPGETGEAIIDELGTSSLKQAIGVSEDLREGVRRSIEDVANEIVTQRLAKNLRIYNEPDVARRLTRESLRFLYRILFLLYAEARPDLGIVPSLGEGYRDGYGLDRLRELALTELTTDHANDGTHLHDSLDILFELVNDGYHYEFAQQQFTEPGDAIDDTGLIFEPLNSELFGPNATPLLDSIRVRNEVVQRILARLLLTEEKGGRERRFVSYATLGINQLGAVYEGLMAYTGFLADEDLHEVRKPGSEEKHGTWVVPVGMSDKYDDDVFVTEIGEDGVSRRVTHKKGSFVYRLSGRDRQRSASYYTPEVLTRCVVKHALEELLDQNGQTTSADAVLDLTICEPALGSGAFLNEAINQLSAEYLARKQTELEDTIDPEKYATELQKVKTHFALHQSYGVDLNATAVELAEVSLWLNAMHPGLRAPWFGLHLRRGNSLIGARRAVYSGAQLEGRKWLKAIPEDRALAADALASGEVHHFLLPAEGWGAVAGTREAQELRADAVETLKQWHKGVTDKLSENDIARYAALAGRVEALWELATVRLKLAEQDLRRPLALYPDTKAGEGGGRTTRAALEVSLGDENTPLARLRLAMDAWCAMWFWPLEPTGEISPPTRTEWLSALEGLLGIDPADHAVARPAQIDLFADLDALEAREAELAAGLLMPTVDQVRQQHSWLGIACDIASREGFFHWELEFAPVFQRGGFDLQVGNPPWVRPEWNDIDALAEFDPWFGLTNRPAADVIKQRRGLTLAVEEDRRAYLEEVASVEATATFLSDPPLSPLTVGLHNNLFLGFLVAAWRHQRASGISGLVHPSGFFFDPHGARLRAAAYERIRRFWHFNNGDKLFEEIGNTRPYALMVYGDAGPVGFRFIANARVPSTVDLSLVHDGEGEPPGMKTAEGDPDRRPHSARVIHVDEGVIRSWAELFSEESDALDARLVLPYTIDDLEVLATLARSPSRLGQHHFWLSRGLDETGAVRDGDIVRTSTSPASWHEAILQGPHIHVSLPFYKEPNVPCRNHRDYTATDLESLPATHVPRTNFALVGHKSTVSLAEDWDGRPSTERYRCCFSRRVDPLGERTLQAALIPPGPLHVDVCNSLVGRDDAWTVRIVGLWSSLPLDFLVKASGKDNVRGELIRPFPLPTDDALFRPLMARTLRLNCLTADFGEIWADLFAEANFAQDAWTSDDARLPTFEDASRSWSVNTPLRMAYARRHALVELDALSALLLGLSADQLCGIYRTTFGVLRKYEHLMRYDQSGREVPRDVWRAYAADPDGTSVGRFDPPFTKPDREADMRRAYVVFAERYGGGVE</sequence>
<dbReference type="OrthoDB" id="4280289at2"/>
<evidence type="ECO:0000313" key="10">
    <source>
        <dbReference type="Proteomes" id="UP000321805"/>
    </source>
</evidence>
<keyword evidence="4" id="KW-0808">Transferase</keyword>
<dbReference type="InterPro" id="IPR011639">
    <property type="entry name" value="MethylTrfase_TaqI-like_dom"/>
</dbReference>
<evidence type="ECO:0000256" key="2">
    <source>
        <dbReference type="ARBA" id="ARBA00011900"/>
    </source>
</evidence>
<evidence type="ECO:0000313" key="9">
    <source>
        <dbReference type="EMBL" id="QEC47297.1"/>
    </source>
</evidence>
<evidence type="ECO:0000256" key="1">
    <source>
        <dbReference type="ARBA" id="ARBA00006594"/>
    </source>
</evidence>
<dbReference type="EC" id="2.1.1.72" evidence="2"/>
<dbReference type="REBASE" id="364465">
    <property type="entry name" value="BsoBR721ORF6640P"/>
</dbReference>
<feature type="region of interest" description="Disordered" evidence="7">
    <location>
        <begin position="1107"/>
        <end position="1127"/>
    </location>
</feature>
<dbReference type="PANTHER" id="PTHR33841:SF5">
    <property type="entry name" value="DNA METHYLASE (MODIFICATION METHYLASE) (METHYLTRANSFERASE)-RELATED"/>
    <property type="match status" value="1"/>
</dbReference>
<dbReference type="SUPFAM" id="SSF53335">
    <property type="entry name" value="S-adenosyl-L-methionine-dependent methyltransferases"/>
    <property type="match status" value="1"/>
</dbReference>
<dbReference type="Proteomes" id="UP000321805">
    <property type="component" value="Chromosome"/>
</dbReference>
<proteinExistence type="inferred from homology"/>
<feature type="domain" description="Type II methyltransferase M.TaqI-like" evidence="8">
    <location>
        <begin position="619"/>
        <end position="940"/>
    </location>
</feature>
<evidence type="ECO:0000256" key="4">
    <source>
        <dbReference type="ARBA" id="ARBA00022679"/>
    </source>
</evidence>
<keyword evidence="9" id="KW-0255">Endonuclease</keyword>
<keyword evidence="3" id="KW-0489">Methyltransferase</keyword>
<name>A0A5B8U2N9_9ACTN</name>
<dbReference type="GO" id="GO:0006304">
    <property type="term" value="P:DNA modification"/>
    <property type="evidence" value="ECO:0007669"/>
    <property type="project" value="InterPro"/>
</dbReference>
<keyword evidence="9" id="KW-0540">Nuclease</keyword>
<keyword evidence="5" id="KW-0949">S-adenosyl-L-methionine</keyword>
<dbReference type="Gene3D" id="3.40.50.150">
    <property type="entry name" value="Vaccinia Virus protein VP39"/>
    <property type="match status" value="2"/>
</dbReference>
<dbReference type="PANTHER" id="PTHR33841">
    <property type="entry name" value="DNA METHYLTRANSFERASE YEEA-RELATED"/>
    <property type="match status" value="1"/>
</dbReference>
<dbReference type="GO" id="GO:0004519">
    <property type="term" value="F:endonuclease activity"/>
    <property type="evidence" value="ECO:0007669"/>
    <property type="project" value="UniProtKB-KW"/>
</dbReference>
<evidence type="ECO:0000256" key="6">
    <source>
        <dbReference type="ARBA" id="ARBA00047942"/>
    </source>
</evidence>
<protein>
    <recommendedName>
        <fullName evidence="2">site-specific DNA-methyltransferase (adenine-specific)</fullName>
        <ecNumber evidence="2">2.1.1.72</ecNumber>
    </recommendedName>
</protein>
<comment type="catalytic activity">
    <reaction evidence="6">
        <text>a 2'-deoxyadenosine in DNA + S-adenosyl-L-methionine = an N(6)-methyl-2'-deoxyadenosine in DNA + S-adenosyl-L-homocysteine + H(+)</text>
        <dbReference type="Rhea" id="RHEA:15197"/>
        <dbReference type="Rhea" id="RHEA-COMP:12418"/>
        <dbReference type="Rhea" id="RHEA-COMP:12419"/>
        <dbReference type="ChEBI" id="CHEBI:15378"/>
        <dbReference type="ChEBI" id="CHEBI:57856"/>
        <dbReference type="ChEBI" id="CHEBI:59789"/>
        <dbReference type="ChEBI" id="CHEBI:90615"/>
        <dbReference type="ChEBI" id="CHEBI:90616"/>
        <dbReference type="EC" id="2.1.1.72"/>
    </reaction>
</comment>
<evidence type="ECO:0000256" key="7">
    <source>
        <dbReference type="SAM" id="MobiDB-lite"/>
    </source>
</evidence>
<gene>
    <name evidence="9" type="ORF">FSW04_06640</name>
</gene>
<dbReference type="InterPro" id="IPR050953">
    <property type="entry name" value="N4_N6_ade-DNA_methylase"/>
</dbReference>
<dbReference type="KEGG" id="bsol:FSW04_06640"/>
<keyword evidence="10" id="KW-1185">Reference proteome</keyword>
<evidence type="ECO:0000256" key="3">
    <source>
        <dbReference type="ARBA" id="ARBA00022603"/>
    </source>
</evidence>
<dbReference type="GO" id="GO:0009007">
    <property type="term" value="F:site-specific DNA-methyltransferase (adenine-specific) activity"/>
    <property type="evidence" value="ECO:0007669"/>
    <property type="project" value="UniProtKB-EC"/>
</dbReference>